<name>A0A4P9TE31_9EURY</name>
<organism evidence="2 3">
    <name type="scientific">Natrinema pallidum</name>
    <dbReference type="NCBI Taxonomy" id="69527"/>
    <lineage>
        <taxon>Archaea</taxon>
        <taxon>Methanobacteriati</taxon>
        <taxon>Methanobacteriota</taxon>
        <taxon>Stenosarchaea group</taxon>
        <taxon>Halobacteria</taxon>
        <taxon>Halobacteriales</taxon>
        <taxon>Natrialbaceae</taxon>
        <taxon>Natrinema</taxon>
    </lineage>
</organism>
<dbReference type="EMBL" id="CP040637">
    <property type="protein sequence ID" value="QCW03038.1"/>
    <property type="molecule type" value="Genomic_DNA"/>
</dbReference>
<feature type="transmembrane region" description="Helical" evidence="1">
    <location>
        <begin position="64"/>
        <end position="82"/>
    </location>
</feature>
<dbReference type="GeneID" id="96155754"/>
<accession>A0A4P9TE31</accession>
<dbReference type="KEGG" id="npl:FGF80_07205"/>
<proteinExistence type="predicted"/>
<evidence type="ECO:0000256" key="1">
    <source>
        <dbReference type="SAM" id="Phobius"/>
    </source>
</evidence>
<evidence type="ECO:0000313" key="3">
    <source>
        <dbReference type="Proteomes" id="UP000307562"/>
    </source>
</evidence>
<keyword evidence="1" id="KW-0472">Membrane</keyword>
<dbReference type="RefSeq" id="WP_138653057.1">
    <property type="nucleotide sequence ID" value="NZ_CP040637.1"/>
</dbReference>
<sequence length="104" mass="11379">MYDADDPGTIINEFLITLFVPGITIFASLWAVFRLFLNEFLSSIGLGPLVPAYGVGAIESGYGRMLLLILLTTGILLPYGALSHRVRREPLRERGIVVATKAKT</sequence>
<keyword evidence="1" id="KW-0812">Transmembrane</keyword>
<dbReference type="Proteomes" id="UP000307562">
    <property type="component" value="Chromosome"/>
</dbReference>
<keyword evidence="1" id="KW-1133">Transmembrane helix</keyword>
<feature type="transmembrane region" description="Helical" evidence="1">
    <location>
        <begin position="40"/>
        <end position="58"/>
    </location>
</feature>
<reference evidence="3" key="1">
    <citation type="submission" date="2019-05" db="EMBL/GenBank/DDBJ databases">
        <title>Complete Genome Sequence and Methylation Pattern of the Halophilic Archaeon Natrinema pallidum BOL6-1.</title>
        <authorList>
            <person name="DasSarma P."/>
            <person name="DasSarma B.P."/>
            <person name="DasSarma S.L."/>
            <person name="Martinez F.L."/>
            <person name="Guzman D."/>
            <person name="Roberts R.J."/>
            <person name="DasSarma S."/>
        </authorList>
    </citation>
    <scope>NUCLEOTIDE SEQUENCE [LARGE SCALE GENOMIC DNA]</scope>
    <source>
        <strain evidence="3">BOL6-1</strain>
    </source>
</reference>
<feature type="transmembrane region" description="Helical" evidence="1">
    <location>
        <begin position="14"/>
        <end position="33"/>
    </location>
</feature>
<keyword evidence="3" id="KW-1185">Reference proteome</keyword>
<evidence type="ECO:0000313" key="2">
    <source>
        <dbReference type="EMBL" id="QCW03038.1"/>
    </source>
</evidence>
<gene>
    <name evidence="2" type="ORF">FGF80_07205</name>
</gene>
<dbReference type="AlphaFoldDB" id="A0A4P9TE31"/>
<protein>
    <submittedName>
        <fullName evidence="2">Uncharacterized protein</fullName>
    </submittedName>
</protein>